<organism evidence="1">
    <name type="scientific">bioreactor metagenome</name>
    <dbReference type="NCBI Taxonomy" id="1076179"/>
    <lineage>
        <taxon>unclassified sequences</taxon>
        <taxon>metagenomes</taxon>
        <taxon>ecological metagenomes</taxon>
    </lineage>
</organism>
<evidence type="ECO:0008006" key="2">
    <source>
        <dbReference type="Google" id="ProtNLM"/>
    </source>
</evidence>
<dbReference type="EMBL" id="VSSQ01034346">
    <property type="protein sequence ID" value="MPM86250.1"/>
    <property type="molecule type" value="Genomic_DNA"/>
</dbReference>
<gene>
    <name evidence="1" type="ORF">SDC9_133339</name>
</gene>
<reference evidence="1" key="1">
    <citation type="submission" date="2019-08" db="EMBL/GenBank/DDBJ databases">
        <authorList>
            <person name="Kucharzyk K."/>
            <person name="Murdoch R.W."/>
            <person name="Higgins S."/>
            <person name="Loffler F."/>
        </authorList>
    </citation>
    <scope>NUCLEOTIDE SEQUENCE</scope>
</reference>
<dbReference type="InterPro" id="IPR037143">
    <property type="entry name" value="4-PPantetheinyl_Trfase_dom_sf"/>
</dbReference>
<sequence length="142" mass="15583">MTASLYLGFCGEKHPSHETVEALFGRTFDFGSPLMSLSHSGGYVAVLTAPFPCGVDLEVHRPLRREVAKKFPDGETGDFFTLWTRKEAAAKLLMRQGRQMGMSDVLAVPAGDGGEIFFITVVREKYTISAAGFAPFELVFML</sequence>
<dbReference type="GO" id="GO:0008897">
    <property type="term" value="F:holo-[acyl-carrier-protein] synthase activity"/>
    <property type="evidence" value="ECO:0007669"/>
    <property type="project" value="InterPro"/>
</dbReference>
<dbReference type="SUPFAM" id="SSF56214">
    <property type="entry name" value="4'-phosphopantetheinyl transferase"/>
    <property type="match status" value="1"/>
</dbReference>
<comment type="caution">
    <text evidence="1">The sequence shown here is derived from an EMBL/GenBank/DDBJ whole genome shotgun (WGS) entry which is preliminary data.</text>
</comment>
<dbReference type="Gene3D" id="3.90.470.20">
    <property type="entry name" value="4'-phosphopantetheinyl transferase domain"/>
    <property type="match status" value="1"/>
</dbReference>
<name>A0A645D9P2_9ZZZZ</name>
<protein>
    <recommendedName>
        <fullName evidence="2">4'-phosphopantetheinyl transferase domain-containing protein</fullName>
    </recommendedName>
</protein>
<proteinExistence type="predicted"/>
<dbReference type="AlphaFoldDB" id="A0A645D9P2"/>
<accession>A0A645D9P2</accession>
<dbReference type="GO" id="GO:0000287">
    <property type="term" value="F:magnesium ion binding"/>
    <property type="evidence" value="ECO:0007669"/>
    <property type="project" value="InterPro"/>
</dbReference>
<evidence type="ECO:0000313" key="1">
    <source>
        <dbReference type="EMBL" id="MPM86250.1"/>
    </source>
</evidence>